<dbReference type="InterPro" id="IPR018821">
    <property type="entry name" value="DUF294_put_nucleoTrafse_sb-bd"/>
</dbReference>
<dbReference type="InterPro" id="IPR014710">
    <property type="entry name" value="RmlC-like_jellyroll"/>
</dbReference>
<feature type="domain" description="CBS" evidence="4">
    <location>
        <begin position="158"/>
        <end position="213"/>
    </location>
</feature>
<accession>A0A939E0U7</accession>
<evidence type="ECO:0000313" key="6">
    <source>
        <dbReference type="Proteomes" id="UP000664332"/>
    </source>
</evidence>
<dbReference type="PROSITE" id="PS50042">
    <property type="entry name" value="CNMP_BINDING_3"/>
    <property type="match status" value="1"/>
</dbReference>
<dbReference type="InterPro" id="IPR000595">
    <property type="entry name" value="cNMP-bd_dom"/>
</dbReference>
<dbReference type="Gene3D" id="3.10.580.10">
    <property type="entry name" value="CBS-domain"/>
    <property type="match status" value="1"/>
</dbReference>
<dbReference type="Proteomes" id="UP000664332">
    <property type="component" value="Unassembled WGS sequence"/>
</dbReference>
<evidence type="ECO:0000259" key="4">
    <source>
        <dbReference type="PROSITE" id="PS51371"/>
    </source>
</evidence>
<keyword evidence="1 2" id="KW-0129">CBS domain</keyword>
<gene>
    <name evidence="5" type="ORF">JZY06_08390</name>
</gene>
<dbReference type="SUPFAM" id="SSF51206">
    <property type="entry name" value="cAMP-binding domain-like"/>
    <property type="match status" value="1"/>
</dbReference>
<dbReference type="Pfam" id="PF10335">
    <property type="entry name" value="DUF294_C"/>
    <property type="match status" value="1"/>
</dbReference>
<dbReference type="InterPro" id="IPR000644">
    <property type="entry name" value="CBS_dom"/>
</dbReference>
<dbReference type="Gene3D" id="2.60.120.10">
    <property type="entry name" value="Jelly Rolls"/>
    <property type="match status" value="1"/>
</dbReference>
<dbReference type="SMART" id="SM00100">
    <property type="entry name" value="cNMP"/>
    <property type="match status" value="1"/>
</dbReference>
<dbReference type="CDD" id="cd04587">
    <property type="entry name" value="CBS_pair_CAP-ED_NT_Pol-beta-like_DUF294_assoc"/>
    <property type="match status" value="1"/>
</dbReference>
<dbReference type="RefSeq" id="WP_207279107.1">
    <property type="nucleotide sequence ID" value="NZ_JAFLEQ010000015.1"/>
</dbReference>
<dbReference type="CDD" id="cd00038">
    <property type="entry name" value="CAP_ED"/>
    <property type="match status" value="1"/>
</dbReference>
<dbReference type="AlphaFoldDB" id="A0A939E0U7"/>
<evidence type="ECO:0000313" key="5">
    <source>
        <dbReference type="EMBL" id="MBN9644623.1"/>
    </source>
</evidence>
<dbReference type="Pfam" id="PF00571">
    <property type="entry name" value="CBS"/>
    <property type="match status" value="2"/>
</dbReference>
<dbReference type="PANTHER" id="PTHR43080:SF2">
    <property type="entry name" value="CBS DOMAIN-CONTAINING PROTEIN"/>
    <property type="match status" value="1"/>
</dbReference>
<dbReference type="CDD" id="cd05401">
    <property type="entry name" value="NT_GlnE_GlnD_like"/>
    <property type="match status" value="1"/>
</dbReference>
<organism evidence="5 6">
    <name type="scientific">Corynebacterium mendelii</name>
    <dbReference type="NCBI Taxonomy" id="2765362"/>
    <lineage>
        <taxon>Bacteria</taxon>
        <taxon>Bacillati</taxon>
        <taxon>Actinomycetota</taxon>
        <taxon>Actinomycetes</taxon>
        <taxon>Mycobacteriales</taxon>
        <taxon>Corynebacteriaceae</taxon>
        <taxon>Corynebacterium</taxon>
    </lineage>
</organism>
<keyword evidence="6" id="KW-1185">Reference proteome</keyword>
<name>A0A939E0U7_9CORY</name>
<dbReference type="InterPro" id="IPR051257">
    <property type="entry name" value="Diverse_CBS-Domain"/>
</dbReference>
<sequence length="618" mass="67501">MSVELEEIAEFLGHHEPFRQLPREVVGQLPSKMEITYLRRGEMVVAPGAENHRLYVIRSGAVDIVSADGILLDRREAGRTFGYSTLVGENPTSDYQMIAVEDCLLLYLGKRDFLELCHANPDITRYYSGQSARVRQAADSLRDDSSSQMLRTQLSEVMVTDPVTVEPTVTIRQAARAMDGRNVSSLLITDSGRLMGIITDRDLRTHLATGTSSDNPVKTIMTDNPRTATGSDSAFEAMLTMADIGIHHLPVVDEGKLTGIVSTADIMRLMRNDPIYLTADLARRSTPEELKEIFGNAHDVAVRFIERGSSAQEVTGLLTVAADGLARRLLTLAEEKLGPPPVPYCFVTIGSQGRKEIGLASDQDNALVLDNSFNQSAHDDYFQQLSDLVCDGLAAAGQVLCPGEMMAKNPVWRMTEHAWIAQFADWVGAPEPDAMLHTQTFFDFRGIHGETALAESVHSHAVAMAHRAARTHAHLAALASRREPPLGIFRGLVVDRSGDYANTLDVKKGGTAAIVQMARLYSLAAGVEAVGTRQRLLLAAEHGAVSARGAQELIDAFDFLTGIALQQQAAQVRDGITPNYHIDPKKLKKIDRETMRDAFGCIKSMQTALATTYPVRAV</sequence>
<comment type="caution">
    <text evidence="5">The sequence shown here is derived from an EMBL/GenBank/DDBJ whole genome shotgun (WGS) entry which is preliminary data.</text>
</comment>
<protein>
    <submittedName>
        <fullName evidence="5">Cyclic nucleotide-binding/CBS domain-containing protein</fullName>
    </submittedName>
</protein>
<dbReference type="EMBL" id="JAFLEQ010000015">
    <property type="protein sequence ID" value="MBN9644623.1"/>
    <property type="molecule type" value="Genomic_DNA"/>
</dbReference>
<proteinExistence type="predicted"/>
<dbReference type="SUPFAM" id="SSF81301">
    <property type="entry name" value="Nucleotidyltransferase"/>
    <property type="match status" value="1"/>
</dbReference>
<dbReference type="InterPro" id="IPR018490">
    <property type="entry name" value="cNMP-bd_dom_sf"/>
</dbReference>
<evidence type="ECO:0000256" key="2">
    <source>
        <dbReference type="PROSITE-ProRule" id="PRU00703"/>
    </source>
</evidence>
<dbReference type="PANTHER" id="PTHR43080">
    <property type="entry name" value="CBS DOMAIN-CONTAINING PROTEIN CBSX3, MITOCHONDRIAL"/>
    <property type="match status" value="1"/>
</dbReference>
<dbReference type="Pfam" id="PF03445">
    <property type="entry name" value="DUF294"/>
    <property type="match status" value="1"/>
</dbReference>
<dbReference type="InterPro" id="IPR005105">
    <property type="entry name" value="GlnD_Uridyltrans_N"/>
</dbReference>
<reference evidence="5" key="1">
    <citation type="submission" date="2021-03" db="EMBL/GenBank/DDBJ databases">
        <authorList>
            <person name="Sun Q."/>
        </authorList>
    </citation>
    <scope>NUCLEOTIDE SEQUENCE</scope>
    <source>
        <strain evidence="5">CCM 8862</strain>
    </source>
</reference>
<dbReference type="SUPFAM" id="SSF54631">
    <property type="entry name" value="CBS-domain pair"/>
    <property type="match status" value="1"/>
</dbReference>
<dbReference type="InterPro" id="IPR043519">
    <property type="entry name" value="NT_sf"/>
</dbReference>
<feature type="domain" description="Cyclic nucleotide-binding" evidence="3">
    <location>
        <begin position="17"/>
        <end position="134"/>
    </location>
</feature>
<evidence type="ECO:0000256" key="1">
    <source>
        <dbReference type="ARBA" id="ARBA00023122"/>
    </source>
</evidence>
<dbReference type="PROSITE" id="PS51371">
    <property type="entry name" value="CBS"/>
    <property type="match status" value="2"/>
</dbReference>
<dbReference type="GO" id="GO:0008773">
    <property type="term" value="F:[protein-PII] uridylyltransferase activity"/>
    <property type="evidence" value="ECO:0007669"/>
    <property type="project" value="InterPro"/>
</dbReference>
<dbReference type="InterPro" id="IPR046342">
    <property type="entry name" value="CBS_dom_sf"/>
</dbReference>
<dbReference type="SMART" id="SM00116">
    <property type="entry name" value="CBS"/>
    <property type="match status" value="2"/>
</dbReference>
<dbReference type="Pfam" id="PF00027">
    <property type="entry name" value="cNMP_binding"/>
    <property type="match status" value="1"/>
</dbReference>
<evidence type="ECO:0000259" key="3">
    <source>
        <dbReference type="PROSITE" id="PS50042"/>
    </source>
</evidence>
<feature type="domain" description="CBS" evidence="4">
    <location>
        <begin position="221"/>
        <end position="277"/>
    </location>
</feature>